<dbReference type="EMBL" id="PZKC01000004">
    <property type="protein sequence ID" value="PTD97035.1"/>
    <property type="molecule type" value="Genomic_DNA"/>
</dbReference>
<organism evidence="1 2">
    <name type="scientific">Pseudothauera lacus</name>
    <dbReference type="NCBI Taxonomy" id="2136175"/>
    <lineage>
        <taxon>Bacteria</taxon>
        <taxon>Pseudomonadati</taxon>
        <taxon>Pseudomonadota</taxon>
        <taxon>Betaproteobacteria</taxon>
        <taxon>Rhodocyclales</taxon>
        <taxon>Zoogloeaceae</taxon>
        <taxon>Pseudothauera</taxon>
    </lineage>
</organism>
<accession>A0A2T4IGY9</accession>
<dbReference type="Proteomes" id="UP000241193">
    <property type="component" value="Unassembled WGS sequence"/>
</dbReference>
<proteinExistence type="predicted"/>
<reference evidence="1 2" key="1">
    <citation type="submission" date="2018-03" db="EMBL/GenBank/DDBJ databases">
        <authorList>
            <person name="Keele B.F."/>
        </authorList>
    </citation>
    <scope>NUCLEOTIDE SEQUENCE [LARGE SCALE GENOMIC DNA]</scope>
    <source>
        <strain evidence="1 2">D20</strain>
    </source>
</reference>
<dbReference type="RefSeq" id="WP_107492844.1">
    <property type="nucleotide sequence ID" value="NZ_PZKC01000004.1"/>
</dbReference>
<sequence>MKPIPIVLAAVALLIIAPLAYLPFAEPQQESERATLPWQIEVDANGHSTVFGFTLGVSTLGDVHTRYGGDTEIAVITPKDGTSSLEAFNAEARAGFITGKMVFTAELAQEAVDAMRERAPRSSYMESTTRKATLHPDDFALALQTPIRAIGFIPTADLDTATVLQRFGEPAVRLRSAENLEHFLYPERGLEVIVDSRGKELLQYVAPRDFARLHAPLLADGAAPDTAVEPADSQ</sequence>
<dbReference type="AlphaFoldDB" id="A0A2T4IGY9"/>
<name>A0A2T4IGY9_9RHOO</name>
<keyword evidence="2" id="KW-1185">Reference proteome</keyword>
<evidence type="ECO:0000313" key="1">
    <source>
        <dbReference type="EMBL" id="PTD97035.1"/>
    </source>
</evidence>
<evidence type="ECO:0000313" key="2">
    <source>
        <dbReference type="Proteomes" id="UP000241193"/>
    </source>
</evidence>
<reference evidence="1 2" key="2">
    <citation type="submission" date="2018-04" db="EMBL/GenBank/DDBJ databases">
        <title>Thauera lacus sp. nov., isolated from an saline lake in Inner Mongolia, China.</title>
        <authorList>
            <person name="Liang Q.-Y."/>
        </authorList>
    </citation>
    <scope>NUCLEOTIDE SEQUENCE [LARGE SCALE GENOMIC DNA]</scope>
    <source>
        <strain evidence="1 2">D20</strain>
    </source>
</reference>
<comment type="caution">
    <text evidence="1">The sequence shown here is derived from an EMBL/GenBank/DDBJ whole genome shotgun (WGS) entry which is preliminary data.</text>
</comment>
<dbReference type="OrthoDB" id="7057085at2"/>
<protein>
    <submittedName>
        <fullName evidence="1">Uncharacterized protein</fullName>
    </submittedName>
</protein>
<gene>
    <name evidence="1" type="ORF">C8261_06485</name>
</gene>